<sequence precursor="true">MKPFVLIGFCLLCATLAGCAMQPAGCTGAACERPDSNDRELVIWWPEYMRPGLDTPQRTQDFTVVPLRD</sequence>
<gene>
    <name evidence="2" type="ORF">A7J50_5944</name>
</gene>
<feature type="signal peptide" evidence="1">
    <location>
        <begin position="1"/>
        <end position="20"/>
    </location>
</feature>
<feature type="chain" id="PRO_5008005650" evidence="1">
    <location>
        <begin position="21"/>
        <end position="69"/>
    </location>
</feature>
<evidence type="ECO:0000313" key="2">
    <source>
        <dbReference type="EMBL" id="ANF89260.1"/>
    </source>
</evidence>
<dbReference type="NCBIfam" id="NF041532">
    <property type="entry name" value="HprT"/>
    <property type="match status" value="1"/>
</dbReference>
<protein>
    <submittedName>
        <fullName evidence="2">Type III secretion protein</fullName>
    </submittedName>
</protein>
<dbReference type="PATRIC" id="fig|219572.3.peg.6098"/>
<name>A0A172Z9R7_9PSED</name>
<dbReference type="EMBL" id="CP015601">
    <property type="protein sequence ID" value="ANF89260.1"/>
    <property type="molecule type" value="Genomic_DNA"/>
</dbReference>
<geneLocation type="plasmid" evidence="3">
    <name>pp27494_1</name>
</geneLocation>
<keyword evidence="2" id="KW-0614">Plasmid</keyword>
<dbReference type="Proteomes" id="UP000077829">
    <property type="component" value="Plasmid pP27494_1"/>
</dbReference>
<organism evidence="2 3">
    <name type="scientific">Pseudomonas antarctica</name>
    <dbReference type="NCBI Taxonomy" id="219572"/>
    <lineage>
        <taxon>Bacteria</taxon>
        <taxon>Pseudomonadati</taxon>
        <taxon>Pseudomonadota</taxon>
        <taxon>Gammaproteobacteria</taxon>
        <taxon>Pseudomonadales</taxon>
        <taxon>Pseudomonadaceae</taxon>
        <taxon>Pseudomonas</taxon>
    </lineage>
</organism>
<evidence type="ECO:0000256" key="1">
    <source>
        <dbReference type="SAM" id="SignalP"/>
    </source>
</evidence>
<dbReference type="RefSeq" id="WP_082896005.1">
    <property type="nucleotide sequence ID" value="NZ_CP015601.1"/>
</dbReference>
<dbReference type="KEGG" id="panr:A7J50_5944"/>
<proteinExistence type="predicted"/>
<accession>A0A172Z9R7</accession>
<reference evidence="2 3" key="1">
    <citation type="submission" date="2016-05" db="EMBL/GenBank/DDBJ databases">
        <title>Complete genome sequence of Pseudomonas antarctica PAMC 27494.</title>
        <authorList>
            <person name="Lee J."/>
        </authorList>
    </citation>
    <scope>NUCLEOTIDE SEQUENCE [LARGE SCALE GENOMIC DNA]</scope>
    <source>
        <strain evidence="2 3">PAMC 27494</strain>
        <plasmid evidence="3">Plasmid pp27494_1</plasmid>
    </source>
</reference>
<dbReference type="InterPro" id="IPR048207">
    <property type="entry name" value="HprT-like"/>
</dbReference>
<dbReference type="AlphaFoldDB" id="A0A172Z9R7"/>
<keyword evidence="1" id="KW-0732">Signal</keyword>
<evidence type="ECO:0000313" key="3">
    <source>
        <dbReference type="Proteomes" id="UP000077829"/>
    </source>
</evidence>
<dbReference type="PROSITE" id="PS51257">
    <property type="entry name" value="PROKAR_LIPOPROTEIN"/>
    <property type="match status" value="1"/>
</dbReference>